<accession>A0A382JFS8</accession>
<dbReference type="EMBL" id="UINC01073284">
    <property type="protein sequence ID" value="SVC09551.1"/>
    <property type="molecule type" value="Genomic_DNA"/>
</dbReference>
<name>A0A382JFS8_9ZZZZ</name>
<dbReference type="AlphaFoldDB" id="A0A382JFS8"/>
<reference evidence="1" key="1">
    <citation type="submission" date="2018-05" db="EMBL/GenBank/DDBJ databases">
        <authorList>
            <person name="Lanie J.A."/>
            <person name="Ng W.-L."/>
            <person name="Kazmierczak K.M."/>
            <person name="Andrzejewski T.M."/>
            <person name="Davidsen T.M."/>
            <person name="Wayne K.J."/>
            <person name="Tettelin H."/>
            <person name="Glass J.I."/>
            <person name="Rusch D."/>
            <person name="Podicherti R."/>
            <person name="Tsui H.-C.T."/>
            <person name="Winkler M.E."/>
        </authorList>
    </citation>
    <scope>NUCLEOTIDE SEQUENCE</scope>
</reference>
<sequence>MLSVIMGQPQKVDDVLNINRKNSISI</sequence>
<feature type="non-terminal residue" evidence="1">
    <location>
        <position position="26"/>
    </location>
</feature>
<gene>
    <name evidence="1" type="ORF">METZ01_LOCUS262405</name>
</gene>
<protein>
    <submittedName>
        <fullName evidence="1">Uncharacterized protein</fullName>
    </submittedName>
</protein>
<proteinExistence type="predicted"/>
<organism evidence="1">
    <name type="scientific">marine metagenome</name>
    <dbReference type="NCBI Taxonomy" id="408172"/>
    <lineage>
        <taxon>unclassified sequences</taxon>
        <taxon>metagenomes</taxon>
        <taxon>ecological metagenomes</taxon>
    </lineage>
</organism>
<evidence type="ECO:0000313" key="1">
    <source>
        <dbReference type="EMBL" id="SVC09551.1"/>
    </source>
</evidence>